<keyword evidence="1" id="KW-0812">Transmembrane</keyword>
<accession>A0ABV2J9U6</accession>
<evidence type="ECO:0000313" key="3">
    <source>
        <dbReference type="Proteomes" id="UP001549162"/>
    </source>
</evidence>
<name>A0ABV2J9U6_9FIRM</name>
<gene>
    <name evidence="2" type="ORF">ABID14_000169</name>
</gene>
<organism evidence="2 3">
    <name type="scientific">Peptoniphilus olsenii</name>
    <dbReference type="NCBI Taxonomy" id="411570"/>
    <lineage>
        <taxon>Bacteria</taxon>
        <taxon>Bacillati</taxon>
        <taxon>Bacillota</taxon>
        <taxon>Tissierellia</taxon>
        <taxon>Tissierellales</taxon>
        <taxon>Peptoniphilaceae</taxon>
        <taxon>Peptoniphilus</taxon>
    </lineage>
</organism>
<keyword evidence="1" id="KW-0472">Membrane</keyword>
<keyword evidence="1" id="KW-1133">Transmembrane helix</keyword>
<reference evidence="2 3" key="1">
    <citation type="submission" date="2024-06" db="EMBL/GenBank/DDBJ databases">
        <title>Genomic Encyclopedia of Type Strains, Phase IV (KMG-IV): sequencing the most valuable type-strain genomes for metagenomic binning, comparative biology and taxonomic classification.</title>
        <authorList>
            <person name="Goeker M."/>
        </authorList>
    </citation>
    <scope>NUCLEOTIDE SEQUENCE [LARGE SCALE GENOMIC DNA]</scope>
    <source>
        <strain evidence="2 3">DSM 21460</strain>
    </source>
</reference>
<dbReference type="RefSeq" id="WP_354366556.1">
    <property type="nucleotide sequence ID" value="NZ_JBEPMA010000001.1"/>
</dbReference>
<dbReference type="Proteomes" id="UP001549162">
    <property type="component" value="Unassembled WGS sequence"/>
</dbReference>
<keyword evidence="3" id="KW-1185">Reference proteome</keyword>
<evidence type="ECO:0000256" key="1">
    <source>
        <dbReference type="SAM" id="Phobius"/>
    </source>
</evidence>
<sequence>MFKRNYIIKIKDGYFEYINTEKEIFSEKFYFPYKIYKDGRILDYHHFFYKFKKMIGNLNLDNYSNLILLIESSEFLHFNLNIPKINEDEIMNYLKINITDYINEEIKNFKIFYDFIYIDDSIALSIDLVNKEFINTLEQILKKIEIKNYEFFPINHIIHTNGIFLEIGTNYINKITVKNHLVYKSEKIYNKNLENLIADSNLETKNVENILNRKYDPELNNLDEDFVFKYTNYFLNNISFFQSYENEEKNIFILGSLNESTPVLKLQEFIPIPLKDGNNLEKYDVFIKKPKRKIVFNKEKIFNYILPIIIFSIFLINILYIKNLNSQINELTKLESRYITTEDDNSSDKFQQNNKKFMNLVIEIQKLEDSNFFVTDYLFDKGDILINGVVKDENYLRNKLKGFKIINKNIFNEDGFYKFEIKLKN</sequence>
<evidence type="ECO:0008006" key="4">
    <source>
        <dbReference type="Google" id="ProtNLM"/>
    </source>
</evidence>
<dbReference type="EMBL" id="JBEPMA010000001">
    <property type="protein sequence ID" value="MET3616549.1"/>
    <property type="molecule type" value="Genomic_DNA"/>
</dbReference>
<comment type="caution">
    <text evidence="2">The sequence shown here is derived from an EMBL/GenBank/DDBJ whole genome shotgun (WGS) entry which is preliminary data.</text>
</comment>
<protein>
    <recommendedName>
        <fullName evidence="4">Fimbrial assembly protein</fullName>
    </recommendedName>
</protein>
<proteinExistence type="predicted"/>
<evidence type="ECO:0000313" key="2">
    <source>
        <dbReference type="EMBL" id="MET3616549.1"/>
    </source>
</evidence>
<feature type="transmembrane region" description="Helical" evidence="1">
    <location>
        <begin position="301"/>
        <end position="321"/>
    </location>
</feature>